<comment type="pathway">
    <text evidence="2">Cell wall biogenesis; cell wall polysaccharide biosynthesis.</text>
</comment>
<sequence>MIRRVTLILLTVLLLGPISSLQPAEDVRKLSFYHTHTSEELSVTYYVGGQYDDAALRELNHFLRDFRTGDEIEMDPGVFDLLFEIQQNSGSTGVYQVISAYRSPATNEMLRSRSGGVARNSQHLLGKAIDIRLTDLDTAELRDVAVALQRGGVGHYGDSDFVHVDTGPVRRW</sequence>
<evidence type="ECO:0000256" key="8">
    <source>
        <dbReference type="ARBA" id="ARBA00023049"/>
    </source>
</evidence>
<name>A0A7D9D3C4_9GAMM</name>
<evidence type="ECO:0000256" key="1">
    <source>
        <dbReference type="ARBA" id="ARBA00001947"/>
    </source>
</evidence>
<evidence type="ECO:0000313" key="12">
    <source>
        <dbReference type="EMBL" id="VUX56118.1"/>
    </source>
</evidence>
<dbReference type="InterPro" id="IPR009045">
    <property type="entry name" value="Zn_M74/Hedgehog-like"/>
</dbReference>
<dbReference type="Gene3D" id="3.30.1380.10">
    <property type="match status" value="1"/>
</dbReference>
<dbReference type="PANTHER" id="PTHR37425:SF1">
    <property type="entry name" value="OUTER MEMBRANE PROTEIN"/>
    <property type="match status" value="1"/>
</dbReference>
<keyword evidence="4" id="KW-0479">Metal-binding</keyword>
<gene>
    <name evidence="12" type="ORF">JTBM06_V1_300008</name>
</gene>
<evidence type="ECO:0000256" key="10">
    <source>
        <dbReference type="ARBA" id="ARBA00093448"/>
    </source>
</evidence>
<reference evidence="12" key="1">
    <citation type="submission" date="2019-07" db="EMBL/GenBank/DDBJ databases">
        <authorList>
            <person name="Weber M."/>
            <person name="Kostadinov I."/>
            <person name="Kostadinov D I."/>
        </authorList>
    </citation>
    <scope>NUCLEOTIDE SEQUENCE</scope>
    <source>
        <strain evidence="12">Gfbio:sag-sample-m06:053724c1-46a9-4a36-b237-ea2bf867836b</strain>
    </source>
</reference>
<evidence type="ECO:0000256" key="7">
    <source>
        <dbReference type="ARBA" id="ARBA00022833"/>
    </source>
</evidence>
<evidence type="ECO:0000256" key="6">
    <source>
        <dbReference type="ARBA" id="ARBA00022801"/>
    </source>
</evidence>
<keyword evidence="8" id="KW-0482">Metalloprotease</keyword>
<dbReference type="Pfam" id="PF05951">
    <property type="entry name" value="Peptidase_M15_2"/>
    <property type="match status" value="1"/>
</dbReference>
<dbReference type="InterPro" id="IPR010275">
    <property type="entry name" value="MepK"/>
</dbReference>
<accession>A0A7D9D3C4</accession>
<evidence type="ECO:0000256" key="9">
    <source>
        <dbReference type="ARBA" id="ARBA00023316"/>
    </source>
</evidence>
<proteinExistence type="inferred from homology"/>
<evidence type="ECO:0000256" key="4">
    <source>
        <dbReference type="ARBA" id="ARBA00022723"/>
    </source>
</evidence>
<evidence type="ECO:0000256" key="11">
    <source>
        <dbReference type="ARBA" id="ARBA00093666"/>
    </source>
</evidence>
<protein>
    <recommendedName>
        <fullName evidence="11">Murein endopeptidase K</fullName>
    </recommendedName>
</protein>
<dbReference type="GO" id="GO:0008237">
    <property type="term" value="F:metallopeptidase activity"/>
    <property type="evidence" value="ECO:0007669"/>
    <property type="project" value="UniProtKB-KW"/>
</dbReference>
<dbReference type="GO" id="GO:0071555">
    <property type="term" value="P:cell wall organization"/>
    <property type="evidence" value="ECO:0007669"/>
    <property type="project" value="UniProtKB-KW"/>
</dbReference>
<dbReference type="EMBL" id="LR633967">
    <property type="protein sequence ID" value="VUX56118.1"/>
    <property type="molecule type" value="Genomic_DNA"/>
</dbReference>
<comment type="cofactor">
    <cofactor evidence="1">
        <name>Zn(2+)</name>
        <dbReference type="ChEBI" id="CHEBI:29105"/>
    </cofactor>
</comment>
<keyword evidence="9" id="KW-0961">Cell wall biogenesis/degradation</keyword>
<dbReference type="SUPFAM" id="SSF55166">
    <property type="entry name" value="Hedgehog/DD-peptidase"/>
    <property type="match status" value="1"/>
</dbReference>
<evidence type="ECO:0000256" key="2">
    <source>
        <dbReference type="ARBA" id="ARBA00004776"/>
    </source>
</evidence>
<dbReference type="AlphaFoldDB" id="A0A7D9D3C4"/>
<comment type="similarity">
    <text evidence="10">Belongs to the peptidase M15 family.</text>
</comment>
<dbReference type="PANTHER" id="PTHR37425">
    <property type="match status" value="1"/>
</dbReference>
<dbReference type="CDD" id="cd14844">
    <property type="entry name" value="Zn-DD-carboxypeptidase_like"/>
    <property type="match status" value="1"/>
</dbReference>
<keyword evidence="3" id="KW-0645">Protease</keyword>
<keyword evidence="5" id="KW-0732">Signal</keyword>
<dbReference type="GO" id="GO:0006508">
    <property type="term" value="P:proteolysis"/>
    <property type="evidence" value="ECO:0007669"/>
    <property type="project" value="UniProtKB-KW"/>
</dbReference>
<keyword evidence="6" id="KW-0378">Hydrolase</keyword>
<evidence type="ECO:0000256" key="3">
    <source>
        <dbReference type="ARBA" id="ARBA00022670"/>
    </source>
</evidence>
<organism evidence="12">
    <name type="scientific">uncultured Woeseiaceae bacterium</name>
    <dbReference type="NCBI Taxonomy" id="1983305"/>
    <lineage>
        <taxon>Bacteria</taxon>
        <taxon>Pseudomonadati</taxon>
        <taxon>Pseudomonadota</taxon>
        <taxon>Gammaproteobacteria</taxon>
        <taxon>Woeseiales</taxon>
        <taxon>Woeseiaceae</taxon>
        <taxon>environmental samples</taxon>
    </lineage>
</organism>
<evidence type="ECO:0000256" key="5">
    <source>
        <dbReference type="ARBA" id="ARBA00022729"/>
    </source>
</evidence>
<keyword evidence="7" id="KW-0862">Zinc</keyword>
<dbReference type="GO" id="GO:0046872">
    <property type="term" value="F:metal ion binding"/>
    <property type="evidence" value="ECO:0007669"/>
    <property type="project" value="UniProtKB-KW"/>
</dbReference>